<reference evidence="1 2" key="1">
    <citation type="journal article" date="2024" name="Science">
        <title>Giant polyketide synthase enzymes in the biosynthesis of giant marine polyether toxins.</title>
        <authorList>
            <person name="Fallon T.R."/>
            <person name="Shende V.V."/>
            <person name="Wierzbicki I.H."/>
            <person name="Pendleton A.L."/>
            <person name="Watervoot N.F."/>
            <person name="Auber R.P."/>
            <person name="Gonzalez D.J."/>
            <person name="Wisecaver J.H."/>
            <person name="Moore B.S."/>
        </authorList>
    </citation>
    <scope>NUCLEOTIDE SEQUENCE [LARGE SCALE GENOMIC DNA]</scope>
    <source>
        <strain evidence="1 2">12B1</strain>
    </source>
</reference>
<name>A0AB34J441_PRYPA</name>
<evidence type="ECO:0000313" key="2">
    <source>
        <dbReference type="Proteomes" id="UP001515480"/>
    </source>
</evidence>
<evidence type="ECO:0000313" key="1">
    <source>
        <dbReference type="EMBL" id="KAL1512112.1"/>
    </source>
</evidence>
<proteinExistence type="predicted"/>
<comment type="caution">
    <text evidence="1">The sequence shown here is derived from an EMBL/GenBank/DDBJ whole genome shotgun (WGS) entry which is preliminary data.</text>
</comment>
<accession>A0AB34J441</accession>
<sequence>MLAMAWAIESASLVERTTRSFVTQTIGEQAVGLKVLQPFVDKLLDANFAKSSLADWQAQFRIFEKQSTFLEAMKRSQEAKATRPSRQVNYLTGHSILSSRRAPL</sequence>
<keyword evidence="2" id="KW-1185">Reference proteome</keyword>
<dbReference type="Proteomes" id="UP001515480">
    <property type="component" value="Unassembled WGS sequence"/>
</dbReference>
<dbReference type="AlphaFoldDB" id="A0AB34J441"/>
<gene>
    <name evidence="1" type="ORF">AB1Y20_005381</name>
</gene>
<protein>
    <submittedName>
        <fullName evidence="1">Uncharacterized protein</fullName>
    </submittedName>
</protein>
<dbReference type="EMBL" id="JBGBPQ010000013">
    <property type="protein sequence ID" value="KAL1512112.1"/>
    <property type="molecule type" value="Genomic_DNA"/>
</dbReference>
<organism evidence="1 2">
    <name type="scientific">Prymnesium parvum</name>
    <name type="common">Toxic golden alga</name>
    <dbReference type="NCBI Taxonomy" id="97485"/>
    <lineage>
        <taxon>Eukaryota</taxon>
        <taxon>Haptista</taxon>
        <taxon>Haptophyta</taxon>
        <taxon>Prymnesiophyceae</taxon>
        <taxon>Prymnesiales</taxon>
        <taxon>Prymnesiaceae</taxon>
        <taxon>Prymnesium</taxon>
    </lineage>
</organism>